<dbReference type="SUPFAM" id="SSF57756">
    <property type="entry name" value="Retrovirus zinc finger-like domains"/>
    <property type="match status" value="1"/>
</dbReference>
<dbReference type="Proteomes" id="UP000821853">
    <property type="component" value="Chromosome 3"/>
</dbReference>
<feature type="region of interest" description="Disordered" evidence="1">
    <location>
        <begin position="193"/>
        <end position="217"/>
    </location>
</feature>
<keyword evidence="3" id="KW-1185">Reference proteome</keyword>
<dbReference type="AlphaFoldDB" id="A0A9J6GAF6"/>
<protein>
    <recommendedName>
        <fullName evidence="4">Tick transposon</fullName>
    </recommendedName>
</protein>
<evidence type="ECO:0000313" key="2">
    <source>
        <dbReference type="EMBL" id="KAH9371324.1"/>
    </source>
</evidence>
<dbReference type="VEuPathDB" id="VectorBase:HLOH_043288"/>
<dbReference type="EMBL" id="JABSTR010000005">
    <property type="protein sequence ID" value="KAH9371324.1"/>
    <property type="molecule type" value="Genomic_DNA"/>
</dbReference>
<organism evidence="2 3">
    <name type="scientific">Haemaphysalis longicornis</name>
    <name type="common">Bush tick</name>
    <dbReference type="NCBI Taxonomy" id="44386"/>
    <lineage>
        <taxon>Eukaryota</taxon>
        <taxon>Metazoa</taxon>
        <taxon>Ecdysozoa</taxon>
        <taxon>Arthropoda</taxon>
        <taxon>Chelicerata</taxon>
        <taxon>Arachnida</taxon>
        <taxon>Acari</taxon>
        <taxon>Parasitiformes</taxon>
        <taxon>Ixodida</taxon>
        <taxon>Ixodoidea</taxon>
        <taxon>Ixodidae</taxon>
        <taxon>Haemaphysalinae</taxon>
        <taxon>Haemaphysalis</taxon>
    </lineage>
</organism>
<reference evidence="2 3" key="1">
    <citation type="journal article" date="2020" name="Cell">
        <title>Large-Scale Comparative Analyses of Tick Genomes Elucidate Their Genetic Diversity and Vector Capacities.</title>
        <authorList>
            <consortium name="Tick Genome and Microbiome Consortium (TIGMIC)"/>
            <person name="Jia N."/>
            <person name="Wang J."/>
            <person name="Shi W."/>
            <person name="Du L."/>
            <person name="Sun Y."/>
            <person name="Zhan W."/>
            <person name="Jiang J.F."/>
            <person name="Wang Q."/>
            <person name="Zhang B."/>
            <person name="Ji P."/>
            <person name="Bell-Sakyi L."/>
            <person name="Cui X.M."/>
            <person name="Yuan T.T."/>
            <person name="Jiang B.G."/>
            <person name="Yang W.F."/>
            <person name="Lam T.T."/>
            <person name="Chang Q.C."/>
            <person name="Ding S.J."/>
            <person name="Wang X.J."/>
            <person name="Zhu J.G."/>
            <person name="Ruan X.D."/>
            <person name="Zhao L."/>
            <person name="Wei J.T."/>
            <person name="Ye R.Z."/>
            <person name="Que T.C."/>
            <person name="Du C.H."/>
            <person name="Zhou Y.H."/>
            <person name="Cheng J.X."/>
            <person name="Dai P.F."/>
            <person name="Guo W.B."/>
            <person name="Han X.H."/>
            <person name="Huang E.J."/>
            <person name="Li L.F."/>
            <person name="Wei W."/>
            <person name="Gao Y.C."/>
            <person name="Liu J.Z."/>
            <person name="Shao H.Z."/>
            <person name="Wang X."/>
            <person name="Wang C.C."/>
            <person name="Yang T.C."/>
            <person name="Huo Q.B."/>
            <person name="Li W."/>
            <person name="Chen H.Y."/>
            <person name="Chen S.E."/>
            <person name="Zhou L.G."/>
            <person name="Ni X.B."/>
            <person name="Tian J.H."/>
            <person name="Sheng Y."/>
            <person name="Liu T."/>
            <person name="Pan Y.S."/>
            <person name="Xia L.Y."/>
            <person name="Li J."/>
            <person name="Zhao F."/>
            <person name="Cao W.C."/>
        </authorList>
    </citation>
    <scope>NUCLEOTIDE SEQUENCE [LARGE SCALE GENOMIC DNA]</scope>
    <source>
        <strain evidence="2">HaeL-2018</strain>
    </source>
</reference>
<sequence>MQTKPPFEIAKALNQLVGTNYNARKLQNGDLLVEVHTREQSAKIVELAKTDNKYVTVTTHRSLNFSKGVVSESELFHCSDVEIETEMAEQGVVAAHRILIRKNGEEIKAKHVVLTFHSTTPPDSVNAAYLRCKVRPFIPNQRRCFQCQRFGHGSGSCRGKPTCARCGEEKRTKTKDPKKNPTVSTVLVTMVHSPDPVRSGRMKKSHDDQNHTECVLP</sequence>
<name>A0A9J6GAF6_HAELO</name>
<dbReference type="OMA" id="PPFEIAK"/>
<comment type="caution">
    <text evidence="2">The sequence shown here is derived from an EMBL/GenBank/DDBJ whole genome shotgun (WGS) entry which is preliminary data.</text>
</comment>
<evidence type="ECO:0008006" key="4">
    <source>
        <dbReference type="Google" id="ProtNLM"/>
    </source>
</evidence>
<dbReference type="InterPro" id="IPR036875">
    <property type="entry name" value="Znf_CCHC_sf"/>
</dbReference>
<evidence type="ECO:0000313" key="3">
    <source>
        <dbReference type="Proteomes" id="UP000821853"/>
    </source>
</evidence>
<proteinExistence type="predicted"/>
<gene>
    <name evidence="2" type="ORF">HPB48_000184</name>
</gene>
<dbReference type="OrthoDB" id="6505744at2759"/>
<accession>A0A9J6GAF6</accession>
<evidence type="ECO:0000256" key="1">
    <source>
        <dbReference type="SAM" id="MobiDB-lite"/>
    </source>
</evidence>
<dbReference type="GO" id="GO:0008270">
    <property type="term" value="F:zinc ion binding"/>
    <property type="evidence" value="ECO:0007669"/>
    <property type="project" value="InterPro"/>
</dbReference>
<dbReference type="GO" id="GO:0003676">
    <property type="term" value="F:nucleic acid binding"/>
    <property type="evidence" value="ECO:0007669"/>
    <property type="project" value="InterPro"/>
</dbReference>